<proteinExistence type="predicted"/>
<dbReference type="PIRSF" id="PIRSF029215">
    <property type="entry name" value="UCP029215"/>
    <property type="match status" value="1"/>
</dbReference>
<comment type="caution">
    <text evidence="2">The sequence shown here is derived from an EMBL/GenBank/DDBJ whole genome shotgun (WGS) entry which is preliminary data.</text>
</comment>
<protein>
    <submittedName>
        <fullName evidence="2">PF09979 family protein</fullName>
    </submittedName>
</protein>
<organism evidence="2 3">
    <name type="scientific">Leptospira weilii str. UI 13098</name>
    <dbReference type="NCBI Taxonomy" id="1088542"/>
    <lineage>
        <taxon>Bacteria</taxon>
        <taxon>Pseudomonadati</taxon>
        <taxon>Spirochaetota</taxon>
        <taxon>Spirochaetia</taxon>
        <taxon>Leptospirales</taxon>
        <taxon>Leptospiraceae</taxon>
        <taxon>Leptospira</taxon>
    </lineage>
</organism>
<name>M6QA66_9LEPT</name>
<accession>M6QA66</accession>
<evidence type="ECO:0000256" key="1">
    <source>
        <dbReference type="SAM" id="MobiDB-lite"/>
    </source>
</evidence>
<gene>
    <name evidence="2" type="ORF">LEP1GSC108_4143</name>
</gene>
<dbReference type="Proteomes" id="UP000012118">
    <property type="component" value="Unassembled WGS sequence"/>
</dbReference>
<feature type="compositionally biased region" description="Basic and acidic residues" evidence="1">
    <location>
        <begin position="246"/>
        <end position="264"/>
    </location>
</feature>
<dbReference type="AlphaFoldDB" id="M6QA66"/>
<dbReference type="Pfam" id="PF09979">
    <property type="entry name" value="DUF2213"/>
    <property type="match status" value="1"/>
</dbReference>
<dbReference type="InterPro" id="IPR016913">
    <property type="entry name" value="UCP029215"/>
</dbReference>
<feature type="region of interest" description="Disordered" evidence="1">
    <location>
        <begin position="228"/>
        <end position="264"/>
    </location>
</feature>
<evidence type="ECO:0000313" key="2">
    <source>
        <dbReference type="EMBL" id="EMN92521.1"/>
    </source>
</evidence>
<sequence length="407" mass="44749">MKPEKGIRYDSATIELEGLTEDETVLRCPLVLARAGVFQYVYPDGRIVREAKLPEELFSPETLASIPGRPICDGHPPISDNDGLITDKNYSKYAKGSLGDSVEVKDGAIWVKETIWDAELKDSLKRGEKLQVSPGFRSRLDWTPGVFEGQGYDVVQREIRFNHSAHTGKGRGGESVRAYLDHADIPDNVNIAVIKTDSSQGEIMKDEEIKGSKIAQEVKGFLKRLGVRLDASEDPNQDPKQTTTTPDDKKTQAPSQETDKTKDDLIKSLTTQVATLTEALAEMKKLLAAAVAPATQDAIARDRIKLVETVKSIKADAKTDGLSERELKILVINEAFPPAEGVRLDSMEDPALNLRYESAVELAREKALVRGGGNGQGEKQNGTPKQDSDDLKTIQDARLKMNKRGDQ</sequence>
<reference evidence="2 3" key="1">
    <citation type="submission" date="2013-01" db="EMBL/GenBank/DDBJ databases">
        <authorList>
            <person name="Harkins D.M."/>
            <person name="Durkin A.S."/>
            <person name="Brinkac L.M."/>
            <person name="Haft D.H."/>
            <person name="Selengut J.D."/>
            <person name="Sanka R."/>
            <person name="DePew J."/>
            <person name="Purushe J."/>
            <person name="Chanthongthip A."/>
            <person name="Lattana O."/>
            <person name="Phetsouvanh R."/>
            <person name="Newton P.N."/>
            <person name="Vinetz J.M."/>
            <person name="Sutton G.G."/>
            <person name="Nierman W.C."/>
            <person name="Fouts D.E."/>
        </authorList>
    </citation>
    <scope>NUCLEOTIDE SEQUENCE [LARGE SCALE GENOMIC DNA]</scope>
    <source>
        <strain evidence="2 3">UI 13098</strain>
    </source>
</reference>
<dbReference type="EMBL" id="AHNU02000007">
    <property type="protein sequence ID" value="EMN92521.1"/>
    <property type="molecule type" value="Genomic_DNA"/>
</dbReference>
<dbReference type="RefSeq" id="WP_004502318.1">
    <property type="nucleotide sequence ID" value="NZ_AHNU02000007.1"/>
</dbReference>
<feature type="region of interest" description="Disordered" evidence="1">
    <location>
        <begin position="368"/>
        <end position="393"/>
    </location>
</feature>
<keyword evidence="3" id="KW-1185">Reference proteome</keyword>
<evidence type="ECO:0000313" key="3">
    <source>
        <dbReference type="Proteomes" id="UP000012118"/>
    </source>
</evidence>